<sequence length="169" mass="17686">MHVVHHSSHTRWIAGGLAAPLLALLAGCSDQALGAPVPAPGVELPPRSAPGVGRELPQANAGQGEPTLRPAATAAALLERDELLREAGRLAEIRAVFARSPEAPLALLDEHQAEFPEGRLAADREIVAIDALLRSGRADQARTRAGAFLSHFPASPHADRVRRLTGAAP</sequence>
<dbReference type="Proteomes" id="UP001217485">
    <property type="component" value="Unassembled WGS sequence"/>
</dbReference>
<evidence type="ECO:0000313" key="3">
    <source>
        <dbReference type="EMBL" id="MDC0676969.1"/>
    </source>
</evidence>
<dbReference type="EMBL" id="JAQNDK010000001">
    <property type="protein sequence ID" value="MDC0676969.1"/>
    <property type="molecule type" value="Genomic_DNA"/>
</dbReference>
<feature type="region of interest" description="Disordered" evidence="1">
    <location>
        <begin position="39"/>
        <end position="68"/>
    </location>
</feature>
<feature type="signal peptide" evidence="2">
    <location>
        <begin position="1"/>
        <end position="34"/>
    </location>
</feature>
<proteinExistence type="predicted"/>
<organism evidence="3 4">
    <name type="scientific">Sorangium atrum</name>
    <dbReference type="NCBI Taxonomy" id="2995308"/>
    <lineage>
        <taxon>Bacteria</taxon>
        <taxon>Pseudomonadati</taxon>
        <taxon>Myxococcota</taxon>
        <taxon>Polyangia</taxon>
        <taxon>Polyangiales</taxon>
        <taxon>Polyangiaceae</taxon>
        <taxon>Sorangium</taxon>
    </lineage>
</organism>
<keyword evidence="4" id="KW-1185">Reference proteome</keyword>
<evidence type="ECO:0000256" key="1">
    <source>
        <dbReference type="SAM" id="MobiDB-lite"/>
    </source>
</evidence>
<evidence type="ECO:0000256" key="2">
    <source>
        <dbReference type="SAM" id="SignalP"/>
    </source>
</evidence>
<keyword evidence="2" id="KW-0732">Signal</keyword>
<reference evidence="3 4" key="1">
    <citation type="submission" date="2023-01" db="EMBL/GenBank/DDBJ databases">
        <title>Minimal conservation of predation-associated metabolite biosynthetic gene clusters underscores biosynthetic potential of Myxococcota including descriptions for ten novel species: Archangium lansinium sp. nov., Myxococcus landrumus sp. nov., Nannocystis bai.</title>
        <authorList>
            <person name="Ahearne A."/>
            <person name="Stevens C."/>
            <person name="Dowd S."/>
        </authorList>
    </citation>
    <scope>NUCLEOTIDE SEQUENCE [LARGE SCALE GENOMIC DNA]</scope>
    <source>
        <strain evidence="3 4">WIWO2</strain>
    </source>
</reference>
<evidence type="ECO:0008006" key="5">
    <source>
        <dbReference type="Google" id="ProtNLM"/>
    </source>
</evidence>
<name>A0ABT5BS23_9BACT</name>
<accession>A0ABT5BS23</accession>
<comment type="caution">
    <text evidence="3">The sequence shown here is derived from an EMBL/GenBank/DDBJ whole genome shotgun (WGS) entry which is preliminary data.</text>
</comment>
<dbReference type="RefSeq" id="WP_272093741.1">
    <property type="nucleotide sequence ID" value="NZ_JAQNDK010000001.1"/>
</dbReference>
<protein>
    <recommendedName>
        <fullName evidence="5">Lipoprotein</fullName>
    </recommendedName>
</protein>
<evidence type="ECO:0000313" key="4">
    <source>
        <dbReference type="Proteomes" id="UP001217485"/>
    </source>
</evidence>
<gene>
    <name evidence="3" type="ORF">POL72_04395</name>
</gene>
<feature type="chain" id="PRO_5046507823" description="Lipoprotein" evidence="2">
    <location>
        <begin position="35"/>
        <end position="169"/>
    </location>
</feature>